<dbReference type="RefSeq" id="WP_012893728.1">
    <property type="nucleotide sequence ID" value="NC_013595.1"/>
</dbReference>
<proteinExistence type="predicted"/>
<keyword evidence="2" id="KW-1185">Reference proteome</keyword>
<name>D2BCG9_STRRD</name>
<dbReference type="KEGG" id="sro:Sros_7311"/>
<sequence length="51" mass="4913">MMPPQAPVDRPYLPSVAELSVLAALGAGCGAPEVARPNGAVVDLGAGPAAS</sequence>
<gene>
    <name evidence="1" type="ordered locus">Sros_7311</name>
</gene>
<evidence type="ECO:0000313" key="1">
    <source>
        <dbReference type="EMBL" id="ACZ89998.1"/>
    </source>
</evidence>
<dbReference type="EMBL" id="CP001814">
    <property type="protein sequence ID" value="ACZ89998.1"/>
    <property type="molecule type" value="Genomic_DNA"/>
</dbReference>
<dbReference type="Proteomes" id="UP000002029">
    <property type="component" value="Chromosome"/>
</dbReference>
<dbReference type="HOGENOM" id="CLU_3104502_0_0_11"/>
<organism evidence="1 2">
    <name type="scientific">Streptosporangium roseum (strain ATCC 12428 / DSM 43021 / JCM 3005 / KCTC 9067 / NCIMB 10171 / NRRL 2505 / NI 9100)</name>
    <dbReference type="NCBI Taxonomy" id="479432"/>
    <lineage>
        <taxon>Bacteria</taxon>
        <taxon>Bacillati</taxon>
        <taxon>Actinomycetota</taxon>
        <taxon>Actinomycetes</taxon>
        <taxon>Streptosporangiales</taxon>
        <taxon>Streptosporangiaceae</taxon>
        <taxon>Streptosporangium</taxon>
    </lineage>
</organism>
<protein>
    <submittedName>
        <fullName evidence="1">Uncharacterized protein</fullName>
    </submittedName>
</protein>
<dbReference type="AlphaFoldDB" id="D2BCG9"/>
<dbReference type="STRING" id="479432.Sros_7311"/>
<evidence type="ECO:0000313" key="2">
    <source>
        <dbReference type="Proteomes" id="UP000002029"/>
    </source>
</evidence>
<accession>D2BCG9</accession>
<reference evidence="1 2" key="1">
    <citation type="journal article" date="2010" name="Stand. Genomic Sci.">
        <title>Complete genome sequence of Streptosporangium roseum type strain (NI 9100).</title>
        <authorList>
            <person name="Nolan M."/>
            <person name="Sikorski J."/>
            <person name="Jando M."/>
            <person name="Lucas S."/>
            <person name="Lapidus A."/>
            <person name="Glavina Del Rio T."/>
            <person name="Chen F."/>
            <person name="Tice H."/>
            <person name="Pitluck S."/>
            <person name="Cheng J.F."/>
            <person name="Chertkov O."/>
            <person name="Sims D."/>
            <person name="Meincke L."/>
            <person name="Brettin T."/>
            <person name="Han C."/>
            <person name="Detter J.C."/>
            <person name="Bruce D."/>
            <person name="Goodwin L."/>
            <person name="Land M."/>
            <person name="Hauser L."/>
            <person name="Chang Y.J."/>
            <person name="Jeffries C.D."/>
            <person name="Ivanova N."/>
            <person name="Mavromatis K."/>
            <person name="Mikhailova N."/>
            <person name="Chen A."/>
            <person name="Palaniappan K."/>
            <person name="Chain P."/>
            <person name="Rohde M."/>
            <person name="Goker M."/>
            <person name="Bristow J."/>
            <person name="Eisen J.A."/>
            <person name="Markowitz V."/>
            <person name="Hugenholtz P."/>
            <person name="Kyrpides N.C."/>
            <person name="Klenk H.P."/>
        </authorList>
    </citation>
    <scope>NUCLEOTIDE SEQUENCE [LARGE SCALE GENOMIC DNA]</scope>
    <source>
        <strain evidence="2">ATCC 12428 / DSM 43021 / JCM 3005 / NI 9100</strain>
    </source>
</reference>